<name>A0A085WA80_9BACT</name>
<gene>
    <name evidence="1" type="ORF">DB31_1611</name>
</gene>
<organism evidence="1 2">
    <name type="scientific">Hyalangium minutum</name>
    <dbReference type="NCBI Taxonomy" id="394096"/>
    <lineage>
        <taxon>Bacteria</taxon>
        <taxon>Pseudomonadati</taxon>
        <taxon>Myxococcota</taxon>
        <taxon>Myxococcia</taxon>
        <taxon>Myxococcales</taxon>
        <taxon>Cystobacterineae</taxon>
        <taxon>Archangiaceae</taxon>
        <taxon>Hyalangium</taxon>
    </lineage>
</organism>
<dbReference type="Proteomes" id="UP000028725">
    <property type="component" value="Unassembled WGS sequence"/>
</dbReference>
<accession>A0A085WA80</accession>
<evidence type="ECO:0000313" key="2">
    <source>
        <dbReference type="Proteomes" id="UP000028725"/>
    </source>
</evidence>
<dbReference type="AlphaFoldDB" id="A0A085WA80"/>
<sequence>MNQASEVINLEEFRKSRNAKPATVRATPPTTFWSPVWVWVMVWSA</sequence>
<keyword evidence="2" id="KW-1185">Reference proteome</keyword>
<protein>
    <submittedName>
        <fullName evidence="1">Uncharacterized protein</fullName>
    </submittedName>
</protein>
<proteinExistence type="predicted"/>
<dbReference type="RefSeq" id="WP_169787109.1">
    <property type="nucleotide sequence ID" value="NZ_JMCB01000013.1"/>
</dbReference>
<comment type="caution">
    <text evidence="1">The sequence shown here is derived from an EMBL/GenBank/DDBJ whole genome shotgun (WGS) entry which is preliminary data.</text>
</comment>
<evidence type="ECO:0000313" key="1">
    <source>
        <dbReference type="EMBL" id="KFE64593.1"/>
    </source>
</evidence>
<dbReference type="EMBL" id="JMCB01000013">
    <property type="protein sequence ID" value="KFE64593.1"/>
    <property type="molecule type" value="Genomic_DNA"/>
</dbReference>
<reference evidence="1 2" key="1">
    <citation type="submission" date="2014-04" db="EMBL/GenBank/DDBJ databases">
        <title>Genome assembly of Hyalangium minutum DSM 14724.</title>
        <authorList>
            <person name="Sharma G."/>
            <person name="Subramanian S."/>
        </authorList>
    </citation>
    <scope>NUCLEOTIDE SEQUENCE [LARGE SCALE GENOMIC DNA]</scope>
    <source>
        <strain evidence="1 2">DSM 14724</strain>
    </source>
</reference>